<comment type="caution">
    <text evidence="1">The sequence shown here is derived from an EMBL/GenBank/DDBJ whole genome shotgun (WGS) entry which is preliminary data.</text>
</comment>
<name>A0A327MUI6_PSEFL</name>
<protein>
    <submittedName>
        <fullName evidence="1">Uncharacterized protein</fullName>
    </submittedName>
</protein>
<proteinExistence type="predicted"/>
<reference evidence="1 2" key="1">
    <citation type="submission" date="2018-06" db="EMBL/GenBank/DDBJ databases">
        <authorList>
            <person name="Zhirakovskaya E."/>
        </authorList>
    </citation>
    <scope>NUCLEOTIDE SEQUENCE [LARGE SCALE GENOMIC DNA]</scope>
    <source>
        <strain evidence="1 2">LY3</strain>
    </source>
</reference>
<gene>
    <name evidence="1" type="ORF">DOZ80_21570</name>
</gene>
<dbReference type="EMBL" id="QLIN01000010">
    <property type="protein sequence ID" value="RAI66445.1"/>
    <property type="molecule type" value="Genomic_DNA"/>
</dbReference>
<accession>A0A327MUI6</accession>
<evidence type="ECO:0000313" key="2">
    <source>
        <dbReference type="Proteomes" id="UP000249493"/>
    </source>
</evidence>
<dbReference type="AlphaFoldDB" id="A0A327MUI6"/>
<evidence type="ECO:0000313" key="1">
    <source>
        <dbReference type="EMBL" id="RAI66445.1"/>
    </source>
</evidence>
<dbReference type="Proteomes" id="UP000249493">
    <property type="component" value="Unassembled WGS sequence"/>
</dbReference>
<sequence>MHSTLDVVRAQLPEAEPLLKRLDQELETIKFDPDVPSSVEAATRRVTEAIDGLLSRFKGNPILGPLASQLKVQYVEAIQQKVVPTPETNV</sequence>
<organism evidence="1 2">
    <name type="scientific">Pseudomonas fluorescens</name>
    <dbReference type="NCBI Taxonomy" id="294"/>
    <lineage>
        <taxon>Bacteria</taxon>
        <taxon>Pseudomonadati</taxon>
        <taxon>Pseudomonadota</taxon>
        <taxon>Gammaproteobacteria</taxon>
        <taxon>Pseudomonadales</taxon>
        <taxon>Pseudomonadaceae</taxon>
        <taxon>Pseudomonas</taxon>
    </lineage>
</organism>